<reference evidence="1" key="1">
    <citation type="submission" date="2019-11" db="EMBL/GenBank/DDBJ databases">
        <authorList>
            <person name="Feng L."/>
        </authorList>
    </citation>
    <scope>NUCLEOTIDE SEQUENCE</scope>
    <source>
        <strain evidence="1">PclaraLFYP37</strain>
    </source>
</reference>
<name>A0A6N3DM29_9BACT</name>
<dbReference type="EMBL" id="CACRUT010000015">
    <property type="protein sequence ID" value="VYU29225.1"/>
    <property type="molecule type" value="Genomic_DNA"/>
</dbReference>
<evidence type="ECO:0000313" key="1">
    <source>
        <dbReference type="EMBL" id="VYU29225.1"/>
    </source>
</evidence>
<dbReference type="RefSeq" id="WP_008617445.1">
    <property type="nucleotide sequence ID" value="NZ_CABMOJ010000005.1"/>
</dbReference>
<sequence>MDYKYIEQLLERYWQCETSLEEEAILKTFFNQTHIPSHLMPYKPLFVSEKMWQDVKLGEDFDARIMAHIEKDEPVKARRITWVRRMMPLYKAAASVAIILTLGNAAQSSFRREATVENDYNYENYQDSYNDPEMAYNQISDALQMVSQSLSEASKQDSLLQMQPKETQKEQ</sequence>
<dbReference type="GeneID" id="93556242"/>
<dbReference type="AlphaFoldDB" id="A0A6N3DM29"/>
<evidence type="ECO:0008006" key="2">
    <source>
        <dbReference type="Google" id="ProtNLM"/>
    </source>
</evidence>
<accession>A0A6N3DM29</accession>
<gene>
    <name evidence="1" type="ORF">PCLFYP37_02426</name>
</gene>
<protein>
    <recommendedName>
        <fullName evidence="2">Pyruvate ferredoxin oxidoreductase</fullName>
    </recommendedName>
</protein>
<proteinExistence type="predicted"/>
<organism evidence="1">
    <name type="scientific">Paraprevotella clara</name>
    <dbReference type="NCBI Taxonomy" id="454154"/>
    <lineage>
        <taxon>Bacteria</taxon>
        <taxon>Pseudomonadati</taxon>
        <taxon>Bacteroidota</taxon>
        <taxon>Bacteroidia</taxon>
        <taxon>Bacteroidales</taxon>
        <taxon>Prevotellaceae</taxon>
        <taxon>Paraprevotella</taxon>
    </lineage>
</organism>